<dbReference type="Proteomes" id="UP000264330">
    <property type="component" value="Unassembled WGS sequence"/>
</dbReference>
<feature type="chain" id="PRO_5017561941" evidence="1">
    <location>
        <begin position="18"/>
        <end position="278"/>
    </location>
</feature>
<sequence length="278" mass="32047">MKRLFLLLSLITFSLNAQQKETVDLKWTIADTLTYKTLMQDTISDESTEKTKSDSISVKMSDMFKAMQKQFSNLKYETKLFPSKNGNVDIIMMFKKEQADTTENVFSGLAKMNENVVLRGKVSPEGELLSFYYEEDQKNLISMLFELPTEPVAIGDEWELKVNMISLKQNFKADTLYKNNIVRLKDVEIRNGNKIAVIEYDLEEYVSGDLGNVMMAMFSKDQSDKKTFMKMSYKATAEFDLDKGYWVVYDGIMDIETNFSLMGMSGNKRTVFKLIPEK</sequence>
<comment type="caution">
    <text evidence="2">The sequence shown here is derived from an EMBL/GenBank/DDBJ whole genome shotgun (WGS) entry which is preliminary data.</text>
</comment>
<proteinExistence type="predicted"/>
<reference evidence="2 3" key="1">
    <citation type="journal article" date="2018" name="Nat. Biotechnol.">
        <title>A standardized bacterial taxonomy based on genome phylogeny substantially revises the tree of life.</title>
        <authorList>
            <person name="Parks D.H."/>
            <person name="Chuvochina M."/>
            <person name="Waite D.W."/>
            <person name="Rinke C."/>
            <person name="Skarshewski A."/>
            <person name="Chaumeil P.A."/>
            <person name="Hugenholtz P."/>
        </authorList>
    </citation>
    <scope>NUCLEOTIDE SEQUENCE [LARGE SCALE GENOMIC DNA]</scope>
    <source>
        <strain evidence="2">UBA9359</strain>
    </source>
</reference>
<evidence type="ECO:0000313" key="3">
    <source>
        <dbReference type="Proteomes" id="UP000264330"/>
    </source>
</evidence>
<dbReference type="RefSeq" id="WP_013071974.1">
    <property type="nucleotide sequence ID" value="NZ_CAJXAW010000014.1"/>
</dbReference>
<accession>A0A3D5IUR7</accession>
<evidence type="ECO:0000256" key="1">
    <source>
        <dbReference type="SAM" id="SignalP"/>
    </source>
</evidence>
<feature type="signal peptide" evidence="1">
    <location>
        <begin position="1"/>
        <end position="17"/>
    </location>
</feature>
<protein>
    <submittedName>
        <fullName evidence="2">Uncharacterized protein</fullName>
    </submittedName>
</protein>
<dbReference type="AlphaFoldDB" id="A0A3D5IUR7"/>
<evidence type="ECO:0000313" key="2">
    <source>
        <dbReference type="EMBL" id="HCV79615.1"/>
    </source>
</evidence>
<gene>
    <name evidence="2" type="ORF">DGQ38_01000</name>
</gene>
<dbReference type="EMBL" id="DPMF01000018">
    <property type="protein sequence ID" value="HCV79615.1"/>
    <property type="molecule type" value="Genomic_DNA"/>
</dbReference>
<keyword evidence="1" id="KW-0732">Signal</keyword>
<name>A0A3D5IUR7_9FLAO</name>
<organism evidence="2 3">
    <name type="scientific">Zunongwangia profunda</name>
    <dbReference type="NCBI Taxonomy" id="398743"/>
    <lineage>
        <taxon>Bacteria</taxon>
        <taxon>Pseudomonadati</taxon>
        <taxon>Bacteroidota</taxon>
        <taxon>Flavobacteriia</taxon>
        <taxon>Flavobacteriales</taxon>
        <taxon>Flavobacteriaceae</taxon>
        <taxon>Zunongwangia</taxon>
    </lineage>
</organism>